<dbReference type="InterPro" id="IPR007387">
    <property type="entry name" value="TRAP_DctQ"/>
</dbReference>
<organism evidence="11 12">
    <name type="scientific">Jonquetella anthropi DSM 22815</name>
    <dbReference type="NCBI Taxonomy" id="885272"/>
    <lineage>
        <taxon>Bacteria</taxon>
        <taxon>Thermotogati</taxon>
        <taxon>Synergistota</taxon>
        <taxon>Synergistia</taxon>
        <taxon>Synergistales</taxon>
        <taxon>Dethiosulfovibrionaceae</taxon>
        <taxon>Jonquetella</taxon>
    </lineage>
</organism>
<dbReference type="AlphaFoldDB" id="H0ULK8"/>
<protein>
    <submittedName>
        <fullName evidence="11">TRAP-type C4-dicarboxylate transport system, small permease component</fullName>
    </submittedName>
</protein>
<comment type="subcellular location">
    <subcellularLocation>
        <location evidence="1">Cell inner membrane</location>
        <topology evidence="1">Multi-pass membrane protein</topology>
    </subcellularLocation>
</comment>
<dbReference type="PANTHER" id="PTHR35011">
    <property type="entry name" value="2,3-DIKETO-L-GULONATE TRAP TRANSPORTER SMALL PERMEASE PROTEIN YIAM"/>
    <property type="match status" value="1"/>
</dbReference>
<evidence type="ECO:0000256" key="1">
    <source>
        <dbReference type="ARBA" id="ARBA00004429"/>
    </source>
</evidence>
<dbReference type="GO" id="GO:0022857">
    <property type="term" value="F:transmembrane transporter activity"/>
    <property type="evidence" value="ECO:0007669"/>
    <property type="project" value="TreeGrafter"/>
</dbReference>
<evidence type="ECO:0000256" key="5">
    <source>
        <dbReference type="ARBA" id="ARBA00022692"/>
    </source>
</evidence>
<dbReference type="Proteomes" id="UP000003806">
    <property type="component" value="Chromosome"/>
</dbReference>
<feature type="transmembrane region" description="Helical" evidence="9">
    <location>
        <begin position="43"/>
        <end position="61"/>
    </location>
</feature>
<dbReference type="Pfam" id="PF04290">
    <property type="entry name" value="DctQ"/>
    <property type="match status" value="1"/>
</dbReference>
<feature type="transmembrane region" description="Helical" evidence="9">
    <location>
        <begin position="82"/>
        <end position="101"/>
    </location>
</feature>
<evidence type="ECO:0000256" key="6">
    <source>
        <dbReference type="ARBA" id="ARBA00022989"/>
    </source>
</evidence>
<dbReference type="eggNOG" id="COG3090">
    <property type="taxonomic scope" value="Bacteria"/>
</dbReference>
<evidence type="ECO:0000313" key="11">
    <source>
        <dbReference type="EMBL" id="EHM12473.1"/>
    </source>
</evidence>
<evidence type="ECO:0000256" key="4">
    <source>
        <dbReference type="ARBA" id="ARBA00022519"/>
    </source>
</evidence>
<keyword evidence="7 9" id="KW-0472">Membrane</keyword>
<sequence>MSFLERFERLFCSLALLVTALVLFINVALRYLFNSSTSWAEELIRYLMVWITFIGASLCVRQSAHIRMDFLLGRFSERTKRAVGRVVFGLSALFCLALTWYGVRLTAFSYRMGQTSPALGIPIWAVYLCVPVGSFMAAWQFARLALGLREDRA</sequence>
<accession>H0ULK8</accession>
<evidence type="ECO:0000313" key="12">
    <source>
        <dbReference type="Proteomes" id="UP000003806"/>
    </source>
</evidence>
<keyword evidence="6 9" id="KW-1133">Transmembrane helix</keyword>
<proteinExistence type="inferred from homology"/>
<dbReference type="HOGENOM" id="CLU_086356_3_6_0"/>
<name>H0ULK8_9BACT</name>
<dbReference type="PANTHER" id="PTHR35011:SF2">
    <property type="entry name" value="2,3-DIKETO-L-GULONATE TRAP TRANSPORTER SMALL PERMEASE PROTEIN YIAM"/>
    <property type="match status" value="1"/>
</dbReference>
<feature type="domain" description="Tripartite ATP-independent periplasmic transporters DctQ component" evidence="10">
    <location>
        <begin position="20"/>
        <end position="144"/>
    </location>
</feature>
<keyword evidence="4" id="KW-0997">Cell inner membrane</keyword>
<dbReference type="STRING" id="885272.JonanDRAFT_0036"/>
<dbReference type="GO" id="GO:0005886">
    <property type="term" value="C:plasma membrane"/>
    <property type="evidence" value="ECO:0007669"/>
    <property type="project" value="UniProtKB-SubCell"/>
</dbReference>
<reference evidence="11 12" key="1">
    <citation type="submission" date="2011-11" db="EMBL/GenBank/DDBJ databases">
        <title>The Noncontiguous Finished genome of Jonquetella anthropi DSM 22815.</title>
        <authorList>
            <consortium name="US DOE Joint Genome Institute (JGI-PGF)"/>
            <person name="Lucas S."/>
            <person name="Copeland A."/>
            <person name="Lapidus A."/>
            <person name="Glavina del Rio T."/>
            <person name="Dalin E."/>
            <person name="Tice H."/>
            <person name="Bruce D."/>
            <person name="Goodwin L."/>
            <person name="Pitluck S."/>
            <person name="Peters L."/>
            <person name="Mikhailova N."/>
            <person name="Held B."/>
            <person name="Kyrpides N."/>
            <person name="Mavromatis K."/>
            <person name="Ivanova N."/>
            <person name="Markowitz V."/>
            <person name="Cheng J.-F."/>
            <person name="Hugenholtz P."/>
            <person name="Woyke T."/>
            <person name="Wu D."/>
            <person name="Gronow S."/>
            <person name="Wellnitz S."/>
            <person name="Brambilla E."/>
            <person name="Klenk H.-P."/>
            <person name="Eisen J.A."/>
        </authorList>
    </citation>
    <scope>NUCLEOTIDE SEQUENCE [LARGE SCALE GENOMIC DNA]</scope>
    <source>
        <strain evidence="11 12">DSM 22815</strain>
    </source>
</reference>
<dbReference type="OrthoDB" id="5349at2"/>
<evidence type="ECO:0000256" key="7">
    <source>
        <dbReference type="ARBA" id="ARBA00023136"/>
    </source>
</evidence>
<evidence type="ECO:0000259" key="10">
    <source>
        <dbReference type="Pfam" id="PF04290"/>
    </source>
</evidence>
<keyword evidence="5 9" id="KW-0812">Transmembrane</keyword>
<dbReference type="EMBL" id="CM001376">
    <property type="protein sequence ID" value="EHM12473.1"/>
    <property type="molecule type" value="Genomic_DNA"/>
</dbReference>
<keyword evidence="3" id="KW-1003">Cell membrane</keyword>
<feature type="transmembrane region" description="Helical" evidence="9">
    <location>
        <begin position="12"/>
        <end position="31"/>
    </location>
</feature>
<evidence type="ECO:0000256" key="2">
    <source>
        <dbReference type="ARBA" id="ARBA00022448"/>
    </source>
</evidence>
<evidence type="ECO:0000256" key="9">
    <source>
        <dbReference type="SAM" id="Phobius"/>
    </source>
</evidence>
<keyword evidence="2" id="KW-0813">Transport</keyword>
<gene>
    <name evidence="11" type="ORF">JonanDRAFT_0036</name>
</gene>
<feature type="transmembrane region" description="Helical" evidence="9">
    <location>
        <begin position="121"/>
        <end position="142"/>
    </location>
</feature>
<evidence type="ECO:0000256" key="8">
    <source>
        <dbReference type="ARBA" id="ARBA00038436"/>
    </source>
</evidence>
<keyword evidence="12" id="KW-1185">Reference proteome</keyword>
<dbReference type="RefSeq" id="WP_008519949.1">
    <property type="nucleotide sequence ID" value="NZ_CM001376.1"/>
</dbReference>
<evidence type="ECO:0000256" key="3">
    <source>
        <dbReference type="ARBA" id="ARBA00022475"/>
    </source>
</evidence>
<comment type="similarity">
    <text evidence="8">Belongs to the TRAP transporter small permease family.</text>
</comment>
<dbReference type="GO" id="GO:0015740">
    <property type="term" value="P:C4-dicarboxylate transport"/>
    <property type="evidence" value="ECO:0007669"/>
    <property type="project" value="TreeGrafter"/>
</dbReference>
<dbReference type="InterPro" id="IPR055348">
    <property type="entry name" value="DctQ"/>
</dbReference>